<organism evidence="9 10">
    <name type="scientific">Clostridium facile</name>
    <dbReference type="NCBI Taxonomy" id="2763035"/>
    <lineage>
        <taxon>Bacteria</taxon>
        <taxon>Bacillati</taxon>
        <taxon>Bacillota</taxon>
        <taxon>Clostridia</taxon>
        <taxon>Eubacteriales</taxon>
        <taxon>Clostridiaceae</taxon>
        <taxon>Clostridium</taxon>
    </lineage>
</organism>
<dbReference type="PANTHER" id="PTHR47371">
    <property type="entry name" value="LIPOTEICHOIC ACID SYNTHASE"/>
    <property type="match status" value="1"/>
</dbReference>
<keyword evidence="6 7" id="KW-0472">Membrane</keyword>
<comment type="subcellular location">
    <subcellularLocation>
        <location evidence="1">Cell membrane</location>
        <topology evidence="1">Multi-pass membrane protein</topology>
    </subcellularLocation>
</comment>
<dbReference type="InterPro" id="IPR000917">
    <property type="entry name" value="Sulfatase_N"/>
</dbReference>
<dbReference type="PANTHER" id="PTHR47371:SF3">
    <property type="entry name" value="PHOSPHOGLYCEROL TRANSFERASE I"/>
    <property type="match status" value="1"/>
</dbReference>
<feature type="transmembrane region" description="Helical" evidence="7">
    <location>
        <begin position="20"/>
        <end position="37"/>
    </location>
</feature>
<feature type="transmembrane region" description="Helical" evidence="7">
    <location>
        <begin position="82"/>
        <end position="101"/>
    </location>
</feature>
<dbReference type="InterPro" id="IPR050448">
    <property type="entry name" value="OpgB/LTA_synthase_biosynth"/>
</dbReference>
<evidence type="ECO:0000256" key="4">
    <source>
        <dbReference type="ARBA" id="ARBA00022692"/>
    </source>
</evidence>
<feature type="transmembrane region" description="Helical" evidence="7">
    <location>
        <begin position="134"/>
        <end position="155"/>
    </location>
</feature>
<keyword evidence="4 7" id="KW-0812">Transmembrane</keyword>
<comment type="pathway">
    <text evidence="2">Cell wall biogenesis; lipoteichoic acid biosynthesis.</text>
</comment>
<keyword evidence="5 7" id="KW-1133">Transmembrane helix</keyword>
<feature type="domain" description="Sulfatase N-terminal" evidence="8">
    <location>
        <begin position="258"/>
        <end position="534"/>
    </location>
</feature>
<reference evidence="9 10" key="1">
    <citation type="submission" date="2020-08" db="EMBL/GenBank/DDBJ databases">
        <title>Genome public.</title>
        <authorList>
            <person name="Liu C."/>
            <person name="Sun Q."/>
        </authorList>
    </citation>
    <scope>NUCLEOTIDE SEQUENCE [LARGE SCALE GENOMIC DNA]</scope>
    <source>
        <strain evidence="9 10">NSJ-27</strain>
    </source>
</reference>
<name>A0ABR7ITE7_9CLOT</name>
<proteinExistence type="predicted"/>
<dbReference type="Pfam" id="PF00884">
    <property type="entry name" value="Sulfatase"/>
    <property type="match status" value="1"/>
</dbReference>
<comment type="caution">
    <text evidence="9">The sequence shown here is derived from an EMBL/GenBank/DDBJ whole genome shotgun (WGS) entry which is preliminary data.</text>
</comment>
<dbReference type="Proteomes" id="UP000649151">
    <property type="component" value="Unassembled WGS sequence"/>
</dbReference>
<dbReference type="RefSeq" id="WP_186996955.1">
    <property type="nucleotide sequence ID" value="NZ_JACOQK010000001.1"/>
</dbReference>
<evidence type="ECO:0000259" key="8">
    <source>
        <dbReference type="Pfam" id="PF00884"/>
    </source>
</evidence>
<keyword evidence="3" id="KW-1003">Cell membrane</keyword>
<evidence type="ECO:0000256" key="6">
    <source>
        <dbReference type="ARBA" id="ARBA00023136"/>
    </source>
</evidence>
<dbReference type="SUPFAM" id="SSF53649">
    <property type="entry name" value="Alkaline phosphatase-like"/>
    <property type="match status" value="1"/>
</dbReference>
<evidence type="ECO:0000256" key="5">
    <source>
        <dbReference type="ARBA" id="ARBA00022989"/>
    </source>
</evidence>
<gene>
    <name evidence="9" type="ORF">H8Z77_10415</name>
</gene>
<dbReference type="CDD" id="cd16015">
    <property type="entry name" value="LTA_synthase"/>
    <property type="match status" value="1"/>
</dbReference>
<dbReference type="Gene3D" id="3.40.720.10">
    <property type="entry name" value="Alkaline Phosphatase, subunit A"/>
    <property type="match status" value="1"/>
</dbReference>
<feature type="transmembrane region" description="Helical" evidence="7">
    <location>
        <begin position="49"/>
        <end position="75"/>
    </location>
</feature>
<evidence type="ECO:0000256" key="3">
    <source>
        <dbReference type="ARBA" id="ARBA00022475"/>
    </source>
</evidence>
<dbReference type="InterPro" id="IPR017850">
    <property type="entry name" value="Alkaline_phosphatase_core_sf"/>
</dbReference>
<evidence type="ECO:0000256" key="2">
    <source>
        <dbReference type="ARBA" id="ARBA00004936"/>
    </source>
</evidence>
<evidence type="ECO:0000256" key="7">
    <source>
        <dbReference type="SAM" id="Phobius"/>
    </source>
</evidence>
<feature type="transmembrane region" description="Helical" evidence="7">
    <location>
        <begin position="167"/>
        <end position="193"/>
    </location>
</feature>
<evidence type="ECO:0000256" key="1">
    <source>
        <dbReference type="ARBA" id="ARBA00004651"/>
    </source>
</evidence>
<evidence type="ECO:0000313" key="10">
    <source>
        <dbReference type="Proteomes" id="UP000649151"/>
    </source>
</evidence>
<keyword evidence="10" id="KW-1185">Reference proteome</keyword>
<protein>
    <submittedName>
        <fullName evidence="9">Sulfatase-like hydrolase/transferase</fullName>
    </submittedName>
</protein>
<evidence type="ECO:0000313" key="9">
    <source>
        <dbReference type="EMBL" id="MBC5788417.1"/>
    </source>
</evidence>
<dbReference type="EMBL" id="JACOQK010000001">
    <property type="protein sequence ID" value="MBC5788417.1"/>
    <property type="molecule type" value="Genomic_DNA"/>
</dbReference>
<accession>A0ABR7ITE7</accession>
<sequence>MKQVVKRFRLQRKENTTKYYKLNQVFLWTSPLFLILLCEFNHLQDFGALIGFIVHDFSVILFDTLLLGAVILTVLCLVKSGFIATFVPGLFLFIISFVEYYKYQSSGSHFVLTDLFMAGNTSQLMKFAGVQLNAYFIIDILIFITYFAVIFWFNPRIRFAQKPLKRLVTAVSCVLTVSIIVATPVSNFVYSAFALDNEEASNNYECDDKFKKNNLIAYLAQTSTEQILNSPEEPESYSENEIRKELQPAKPAVSDQKPNVVMIMSESFADFRRLDGIPNLDEYYQNFDQFAKEGICGNCVVPTFGNTTVRTEFELMFGLPMKSLNDSTSPQKMLPERETSQPTFADYYKSQGYSTTYIHPFLNSFYDRDQIYNNYNFDELRFQDDFKTDTTKFRQYIDDKSDFNEIISCLKQSEQPAYVYTSTMQNHQPYNLDSGMTEFEYYMAGIQQTDQALAMLMEQLKQLDEPTIVLFVGDHYPYFTDSSDSYDLADISTENAYVLYQQPFVIWNNYGASRNVEQTVSAFYLPHLIVQLTGGEQTPFISTMLDQMQTTPVYSSNYSVEIENNKVLDDLTYDRVLGEIYSRDSVNTP</sequence>